<dbReference type="GO" id="GO:0016567">
    <property type="term" value="P:protein ubiquitination"/>
    <property type="evidence" value="ECO:0007669"/>
    <property type="project" value="UniProtKB-UniPathway"/>
</dbReference>
<evidence type="ECO:0000256" key="6">
    <source>
        <dbReference type="SAM" id="MobiDB-lite"/>
    </source>
</evidence>
<dbReference type="InterPro" id="IPR000225">
    <property type="entry name" value="Armadillo"/>
</dbReference>
<feature type="repeat" description="ARM" evidence="5">
    <location>
        <begin position="485"/>
        <end position="522"/>
    </location>
</feature>
<evidence type="ECO:0000313" key="8">
    <source>
        <dbReference type="EMBL" id="OAE29907.1"/>
    </source>
</evidence>
<dbReference type="SUPFAM" id="SSF57850">
    <property type="entry name" value="RING/U-box"/>
    <property type="match status" value="1"/>
</dbReference>
<dbReference type="UniPathway" id="UPA00143"/>
<comment type="catalytic activity">
    <reaction evidence="1">
        <text>S-ubiquitinyl-[E2 ubiquitin-conjugating enzyme]-L-cysteine + [acceptor protein]-L-lysine = [E2 ubiquitin-conjugating enzyme]-L-cysteine + N(6)-ubiquitinyl-[acceptor protein]-L-lysine.</text>
        <dbReference type="EC" id="2.3.2.27"/>
    </reaction>
</comment>
<dbReference type="PROSITE" id="PS50176">
    <property type="entry name" value="ARM_REPEAT"/>
    <property type="match status" value="3"/>
</dbReference>
<keyword evidence="4" id="KW-0833">Ubl conjugation pathway</keyword>
<dbReference type="EMBL" id="LVLJ01001380">
    <property type="protein sequence ID" value="OAE29907.1"/>
    <property type="molecule type" value="Genomic_DNA"/>
</dbReference>
<feature type="region of interest" description="Disordered" evidence="6">
    <location>
        <begin position="45"/>
        <end position="139"/>
    </location>
</feature>
<dbReference type="InterPro" id="IPR003613">
    <property type="entry name" value="Ubox_domain"/>
</dbReference>
<comment type="pathway">
    <text evidence="2">Protein modification; protein ubiquitination.</text>
</comment>
<dbReference type="Pfam" id="PF25598">
    <property type="entry name" value="ARM_PUB"/>
    <property type="match status" value="1"/>
</dbReference>
<reference evidence="8" key="1">
    <citation type="submission" date="2016-03" db="EMBL/GenBank/DDBJ databases">
        <title>Mechanisms controlling the formation of the plant cell surface in tip-growing cells are functionally conserved among land plants.</title>
        <authorList>
            <person name="Honkanen S."/>
            <person name="Jones V.A."/>
            <person name="Morieri G."/>
            <person name="Champion C."/>
            <person name="Hetherington A.J."/>
            <person name="Kelly S."/>
            <person name="Saint-Marcoux D."/>
            <person name="Proust H."/>
            <person name="Prescott H."/>
            <person name="Dolan L."/>
        </authorList>
    </citation>
    <scope>NUCLEOTIDE SEQUENCE [LARGE SCALE GENOMIC DNA]</scope>
    <source>
        <tissue evidence="8">Whole gametophyte</tissue>
    </source>
</reference>
<dbReference type="SMART" id="SM00185">
    <property type="entry name" value="ARM"/>
    <property type="match status" value="5"/>
</dbReference>
<dbReference type="EC" id="2.3.2.27" evidence="3"/>
<feature type="compositionally biased region" description="Polar residues" evidence="6">
    <location>
        <begin position="253"/>
        <end position="264"/>
    </location>
</feature>
<evidence type="ECO:0000256" key="4">
    <source>
        <dbReference type="ARBA" id="ARBA00022786"/>
    </source>
</evidence>
<feature type="compositionally biased region" description="Low complexity" evidence="6">
    <location>
        <begin position="113"/>
        <end position="135"/>
    </location>
</feature>
<evidence type="ECO:0000256" key="2">
    <source>
        <dbReference type="ARBA" id="ARBA00004906"/>
    </source>
</evidence>
<dbReference type="PANTHER" id="PTHR23315">
    <property type="entry name" value="U BOX DOMAIN-CONTAINING"/>
    <property type="match status" value="1"/>
</dbReference>
<sequence>MACLAEARSGVRSQKRKIFGTRKKYRQDEKGATCAEKDTVMGGPLEVAMPRVEGGEEKRSFRQRARGHISKYFHTKSTNKEQKENNHSHSPVSIPQRDEAFGPPPGSHRRNLSKSSPQSSVVNGSSSLSEVHSGSYPDPKVDYPDEFKCPILDTLMAEPVIIESGISYERMVIKRYLELGHRQCFKTGVALDSDAVLKNTSLKTAIEHWCDSNGVSRPTPPSPEVAKNAVDRVCRLDTSTSESFGPDAPYTPDSFTGESSTSDSRMPHSENDLRGLQVHDNVSGNSASLEDDVGNISQNRQFESRHTWSEGHLKHSLEQLHNSATVSGRHDGFPCDDRPSPSSSSSIGYAHTVTIAASPMISKAESVESSRSPVPLALTRTPVSFSPEISPSTGSAGSLNADMIQRLASKLQHKHVKEQEDAAMEIRRLSRIGAQNRIELCEPAVLEALLPLLQSRYSQVQINAAAAVMNLSLEKGNKLKVARAGAIPYLVDVLKSGVMDAQEHAAGAIFSLALNDENKMAIGVLGAIPPLIHLLRSSQHAARRDAAMALYHLSFSQMNRSKLIKAGGVGTFLGIARDERSDVVSRALLILCNIAAMQDGRAALAEKDAVPVLVSLLTKGDEDSGGADKSEEHKVNWPEVREHAAAALLQLSQHNFRFRTQATQAGALDGLQRLEAEGTPRAREKAAALLSILREAPRGQKSSLDIPTSLYPRRSYVRPGGDMPKAESAIF</sequence>
<dbReference type="GO" id="GO:0061630">
    <property type="term" value="F:ubiquitin protein ligase activity"/>
    <property type="evidence" value="ECO:0007669"/>
    <property type="project" value="UniProtKB-EC"/>
</dbReference>
<feature type="compositionally biased region" description="Basic and acidic residues" evidence="6">
    <location>
        <begin position="78"/>
        <end position="87"/>
    </location>
</feature>
<dbReference type="PROSITE" id="PS51698">
    <property type="entry name" value="U_BOX"/>
    <property type="match status" value="1"/>
</dbReference>
<keyword evidence="9" id="KW-1185">Reference proteome</keyword>
<organism evidence="8 9">
    <name type="scientific">Marchantia polymorpha subsp. ruderalis</name>
    <dbReference type="NCBI Taxonomy" id="1480154"/>
    <lineage>
        <taxon>Eukaryota</taxon>
        <taxon>Viridiplantae</taxon>
        <taxon>Streptophyta</taxon>
        <taxon>Embryophyta</taxon>
        <taxon>Marchantiophyta</taxon>
        <taxon>Marchantiopsida</taxon>
        <taxon>Marchantiidae</taxon>
        <taxon>Marchantiales</taxon>
        <taxon>Marchantiaceae</taxon>
        <taxon>Marchantia</taxon>
    </lineage>
</organism>
<dbReference type="Pfam" id="PF04564">
    <property type="entry name" value="U-box"/>
    <property type="match status" value="1"/>
</dbReference>
<dbReference type="InterPro" id="IPR011989">
    <property type="entry name" value="ARM-like"/>
</dbReference>
<protein>
    <recommendedName>
        <fullName evidence="3">RING-type E3 ubiquitin transferase</fullName>
        <ecNumber evidence="3">2.3.2.27</ecNumber>
    </recommendedName>
</protein>
<gene>
    <name evidence="8" type="ORF">AXG93_773s1470</name>
</gene>
<evidence type="ECO:0000256" key="5">
    <source>
        <dbReference type="PROSITE-ProRule" id="PRU00259"/>
    </source>
</evidence>
<evidence type="ECO:0000259" key="7">
    <source>
        <dbReference type="PROSITE" id="PS51698"/>
    </source>
</evidence>
<feature type="compositionally biased region" description="Basic residues" evidence="6">
    <location>
        <begin position="61"/>
        <end position="74"/>
    </location>
</feature>
<feature type="domain" description="U-box" evidence="7">
    <location>
        <begin position="142"/>
        <end position="216"/>
    </location>
</feature>
<proteinExistence type="predicted"/>
<name>A0A176W9Z3_MARPO</name>
<dbReference type="PANTHER" id="PTHR23315:SF339">
    <property type="entry name" value="U-BOX DOMAIN-CONTAINING PROTEIN 40"/>
    <property type="match status" value="1"/>
</dbReference>
<dbReference type="InterPro" id="IPR013083">
    <property type="entry name" value="Znf_RING/FYVE/PHD"/>
</dbReference>
<feature type="repeat" description="ARM" evidence="5">
    <location>
        <begin position="526"/>
        <end position="568"/>
    </location>
</feature>
<dbReference type="Proteomes" id="UP000077202">
    <property type="component" value="Unassembled WGS sequence"/>
</dbReference>
<dbReference type="Gene3D" id="1.25.10.10">
    <property type="entry name" value="Leucine-rich Repeat Variant"/>
    <property type="match status" value="2"/>
</dbReference>
<dbReference type="Gene3D" id="3.30.40.10">
    <property type="entry name" value="Zinc/RING finger domain, C3HC4 (zinc finger)"/>
    <property type="match status" value="1"/>
</dbReference>
<dbReference type="AlphaFoldDB" id="A0A176W9Z3"/>
<evidence type="ECO:0000256" key="1">
    <source>
        <dbReference type="ARBA" id="ARBA00000900"/>
    </source>
</evidence>
<accession>A0A176W9Z3</accession>
<dbReference type="SMART" id="SM00504">
    <property type="entry name" value="Ubox"/>
    <property type="match status" value="1"/>
</dbReference>
<dbReference type="InterPro" id="IPR058678">
    <property type="entry name" value="ARM_PUB"/>
</dbReference>
<evidence type="ECO:0000256" key="3">
    <source>
        <dbReference type="ARBA" id="ARBA00012483"/>
    </source>
</evidence>
<feature type="repeat" description="ARM" evidence="5">
    <location>
        <begin position="444"/>
        <end position="486"/>
    </location>
</feature>
<dbReference type="SUPFAM" id="SSF48371">
    <property type="entry name" value="ARM repeat"/>
    <property type="match status" value="1"/>
</dbReference>
<dbReference type="InterPro" id="IPR016024">
    <property type="entry name" value="ARM-type_fold"/>
</dbReference>
<evidence type="ECO:0000313" key="9">
    <source>
        <dbReference type="Proteomes" id="UP000077202"/>
    </source>
</evidence>
<comment type="caution">
    <text evidence="8">The sequence shown here is derived from an EMBL/GenBank/DDBJ whole genome shotgun (WGS) entry which is preliminary data.</text>
</comment>
<feature type="region of interest" description="Disordered" evidence="6">
    <location>
        <begin position="238"/>
        <end position="271"/>
    </location>
</feature>